<evidence type="ECO:0000313" key="3">
    <source>
        <dbReference type="WBParaSite" id="PgB12X_g059_t01"/>
    </source>
</evidence>
<keyword evidence="2" id="KW-1185">Reference proteome</keyword>
<proteinExistence type="predicted"/>
<evidence type="ECO:0000313" key="2">
    <source>
        <dbReference type="Proteomes" id="UP000887569"/>
    </source>
</evidence>
<reference evidence="3" key="1">
    <citation type="submission" date="2022-11" db="UniProtKB">
        <authorList>
            <consortium name="WormBaseParasite"/>
        </authorList>
    </citation>
    <scope>IDENTIFICATION</scope>
</reference>
<dbReference type="AlphaFoldDB" id="A0A914ZSG9"/>
<organism evidence="2 3">
    <name type="scientific">Parascaris univalens</name>
    <name type="common">Nematode worm</name>
    <dbReference type="NCBI Taxonomy" id="6257"/>
    <lineage>
        <taxon>Eukaryota</taxon>
        <taxon>Metazoa</taxon>
        <taxon>Ecdysozoa</taxon>
        <taxon>Nematoda</taxon>
        <taxon>Chromadorea</taxon>
        <taxon>Rhabditida</taxon>
        <taxon>Spirurina</taxon>
        <taxon>Ascaridomorpha</taxon>
        <taxon>Ascaridoidea</taxon>
        <taxon>Ascarididae</taxon>
        <taxon>Parascaris</taxon>
    </lineage>
</organism>
<keyword evidence="1" id="KW-0472">Membrane</keyword>
<accession>A0A914ZSG9</accession>
<evidence type="ECO:0000256" key="1">
    <source>
        <dbReference type="SAM" id="Phobius"/>
    </source>
</evidence>
<feature type="transmembrane region" description="Helical" evidence="1">
    <location>
        <begin position="32"/>
        <end position="49"/>
    </location>
</feature>
<protein>
    <submittedName>
        <fullName evidence="3">Uncharacterized protein</fullName>
    </submittedName>
</protein>
<keyword evidence="1" id="KW-0812">Transmembrane</keyword>
<feature type="transmembrane region" description="Helical" evidence="1">
    <location>
        <begin position="56"/>
        <end position="74"/>
    </location>
</feature>
<name>A0A914ZSG9_PARUN</name>
<dbReference type="Proteomes" id="UP000887569">
    <property type="component" value="Unplaced"/>
</dbReference>
<keyword evidence="1" id="KW-1133">Transmembrane helix</keyword>
<sequence length="102" mass="11427">MSLKVLHLSLIMLSFLCMKGVTLQGVFAFDGFINFCIISFASVAILSFLKECISRAVDIYGILLLCTLQLFLFLQKSYDSGFVNVHFSAHFIVSHSCFVSCR</sequence>
<dbReference type="WBParaSite" id="PgB12X_g059_t01">
    <property type="protein sequence ID" value="PgB12X_g059_t01"/>
    <property type="gene ID" value="PgB12X_g059"/>
</dbReference>